<name>A0ACC2CPA1_DIPCM</name>
<evidence type="ECO:0000313" key="1">
    <source>
        <dbReference type="EMBL" id="KAJ7543729.1"/>
    </source>
</evidence>
<keyword evidence="2" id="KW-1185">Reference proteome</keyword>
<gene>
    <name evidence="1" type="ORF">O6H91_09G050500</name>
</gene>
<comment type="caution">
    <text evidence="1">The sequence shown here is derived from an EMBL/GenBank/DDBJ whole genome shotgun (WGS) entry which is preliminary data.</text>
</comment>
<organism evidence="1 2">
    <name type="scientific">Diphasiastrum complanatum</name>
    <name type="common">Issler's clubmoss</name>
    <name type="synonym">Lycopodium complanatum</name>
    <dbReference type="NCBI Taxonomy" id="34168"/>
    <lineage>
        <taxon>Eukaryota</taxon>
        <taxon>Viridiplantae</taxon>
        <taxon>Streptophyta</taxon>
        <taxon>Embryophyta</taxon>
        <taxon>Tracheophyta</taxon>
        <taxon>Lycopodiopsida</taxon>
        <taxon>Lycopodiales</taxon>
        <taxon>Lycopodiaceae</taxon>
        <taxon>Lycopodioideae</taxon>
        <taxon>Diphasiastrum</taxon>
    </lineage>
</organism>
<evidence type="ECO:0000313" key="2">
    <source>
        <dbReference type="Proteomes" id="UP001162992"/>
    </source>
</evidence>
<accession>A0ACC2CPA1</accession>
<sequence>MRTSPRVSKPKVEKEQLWKTNDQRANKEGYRRNVYWVSGDLYRGEWKANKRDGLGVHLYNNGNRYEGEWKNDKQEVKGALLVVDGGKYHPLYKGGWKGGTFHGAGVLYGEQGEIYDGQFEQGMRSGLGKQTYWCPTSKAYHNYSGQWAKDKREGFGTLKKVNGESYEGLFKNDLRDGKAVLYYADGKSKYEGLWKEDQAVCGAYLKIDGGCLPLLEVEKSQQIADTFIAEAIQLTSNK</sequence>
<proteinExistence type="predicted"/>
<reference evidence="2" key="1">
    <citation type="journal article" date="2024" name="Proc. Natl. Acad. Sci. U.S.A.">
        <title>Extraordinary preservation of gene collinearity over three hundred million years revealed in homosporous lycophytes.</title>
        <authorList>
            <person name="Li C."/>
            <person name="Wickell D."/>
            <person name="Kuo L.Y."/>
            <person name="Chen X."/>
            <person name="Nie B."/>
            <person name="Liao X."/>
            <person name="Peng D."/>
            <person name="Ji J."/>
            <person name="Jenkins J."/>
            <person name="Williams M."/>
            <person name="Shu S."/>
            <person name="Plott C."/>
            <person name="Barry K."/>
            <person name="Rajasekar S."/>
            <person name="Grimwood J."/>
            <person name="Han X."/>
            <person name="Sun S."/>
            <person name="Hou Z."/>
            <person name="He W."/>
            <person name="Dai G."/>
            <person name="Sun C."/>
            <person name="Schmutz J."/>
            <person name="Leebens-Mack J.H."/>
            <person name="Li F.W."/>
            <person name="Wang L."/>
        </authorList>
    </citation>
    <scope>NUCLEOTIDE SEQUENCE [LARGE SCALE GENOMIC DNA]</scope>
    <source>
        <strain evidence="2">cv. PW_Plant_1</strain>
    </source>
</reference>
<protein>
    <submittedName>
        <fullName evidence="1">Uncharacterized protein</fullName>
    </submittedName>
</protein>
<dbReference type="Proteomes" id="UP001162992">
    <property type="component" value="Chromosome 9"/>
</dbReference>
<dbReference type="EMBL" id="CM055100">
    <property type="protein sequence ID" value="KAJ7543729.1"/>
    <property type="molecule type" value="Genomic_DNA"/>
</dbReference>